<proteinExistence type="predicted"/>
<name>G4ZIZ8_PHYSP</name>
<reference evidence="2 3" key="1">
    <citation type="journal article" date="2006" name="Science">
        <title>Phytophthora genome sequences uncover evolutionary origins and mechanisms of pathogenesis.</title>
        <authorList>
            <person name="Tyler B.M."/>
            <person name="Tripathy S."/>
            <person name="Zhang X."/>
            <person name="Dehal P."/>
            <person name="Jiang R.H."/>
            <person name="Aerts A."/>
            <person name="Arredondo F.D."/>
            <person name="Baxter L."/>
            <person name="Bensasson D."/>
            <person name="Beynon J.L."/>
            <person name="Chapman J."/>
            <person name="Damasceno C.M."/>
            <person name="Dorrance A.E."/>
            <person name="Dou D."/>
            <person name="Dickerman A.W."/>
            <person name="Dubchak I.L."/>
            <person name="Garbelotto M."/>
            <person name="Gijzen M."/>
            <person name="Gordon S.G."/>
            <person name="Govers F."/>
            <person name="Grunwald N.J."/>
            <person name="Huang W."/>
            <person name="Ivors K.L."/>
            <person name="Jones R.W."/>
            <person name="Kamoun S."/>
            <person name="Krampis K."/>
            <person name="Lamour K.H."/>
            <person name="Lee M.K."/>
            <person name="McDonald W.H."/>
            <person name="Medina M."/>
            <person name="Meijer H.J."/>
            <person name="Nordberg E.K."/>
            <person name="Maclean D.J."/>
            <person name="Ospina-Giraldo M.D."/>
            <person name="Morris P.F."/>
            <person name="Phuntumart V."/>
            <person name="Putnam N.H."/>
            <person name="Rash S."/>
            <person name="Rose J.K."/>
            <person name="Sakihama Y."/>
            <person name="Salamov A.A."/>
            <person name="Savidor A."/>
            <person name="Scheuring C.F."/>
            <person name="Smith B.M."/>
            <person name="Sobral B.W."/>
            <person name="Terry A."/>
            <person name="Torto-Alalibo T.A."/>
            <person name="Win J."/>
            <person name="Xu Z."/>
            <person name="Zhang H."/>
            <person name="Grigoriev I.V."/>
            <person name="Rokhsar D.S."/>
            <person name="Boore J.L."/>
        </authorList>
    </citation>
    <scope>NUCLEOTIDE SEQUENCE [LARGE SCALE GENOMIC DNA]</scope>
    <source>
        <strain evidence="2 3">P6497</strain>
    </source>
</reference>
<sequence length="199" mass="23094">MPDPELARLSCEQRRLRLAIYNDRALDVDYLRRRRNHVLHKIRERSRHLARTFIDEKLTAIDRSSHSARMFQATRVLLRQRSPLTSLCDSTARAQRFRERFHILGIDLSRAFDTINRDKLLLVLESIVSSDELRLIRLLLQDTKLALRFGNDLLSPFESNTGTPPKVTHSPLFFLLFTSKQPYAILPANLTSPTTSSRT</sequence>
<evidence type="ECO:0000313" key="3">
    <source>
        <dbReference type="Proteomes" id="UP000002640"/>
    </source>
</evidence>
<dbReference type="Proteomes" id="UP000002640">
    <property type="component" value="Unassembled WGS sequence"/>
</dbReference>
<dbReference type="GeneID" id="20658110"/>
<dbReference type="RefSeq" id="XP_009527861.1">
    <property type="nucleotide sequence ID" value="XM_009529566.1"/>
</dbReference>
<dbReference type="PROSITE" id="PS50878">
    <property type="entry name" value="RT_POL"/>
    <property type="match status" value="1"/>
</dbReference>
<accession>G4ZIZ8</accession>
<organism evidence="2 3">
    <name type="scientific">Phytophthora sojae (strain P6497)</name>
    <name type="common">Soybean stem and root rot agent</name>
    <name type="synonym">Phytophthora megasperma f. sp. glycines</name>
    <dbReference type="NCBI Taxonomy" id="1094619"/>
    <lineage>
        <taxon>Eukaryota</taxon>
        <taxon>Sar</taxon>
        <taxon>Stramenopiles</taxon>
        <taxon>Oomycota</taxon>
        <taxon>Peronosporomycetes</taxon>
        <taxon>Peronosporales</taxon>
        <taxon>Peronosporaceae</taxon>
        <taxon>Phytophthora</taxon>
    </lineage>
</organism>
<dbReference type="AlphaFoldDB" id="G4ZIZ8"/>
<dbReference type="EMBL" id="JH159154">
    <property type="protein sequence ID" value="EGZ18803.1"/>
    <property type="molecule type" value="Genomic_DNA"/>
</dbReference>
<keyword evidence="3" id="KW-1185">Reference proteome</keyword>
<dbReference type="KEGG" id="psoj:PHYSODRAFT_502514"/>
<gene>
    <name evidence="2" type="ORF">PHYSODRAFT_502514</name>
</gene>
<dbReference type="InterPro" id="IPR000477">
    <property type="entry name" value="RT_dom"/>
</dbReference>
<evidence type="ECO:0000259" key="1">
    <source>
        <dbReference type="PROSITE" id="PS50878"/>
    </source>
</evidence>
<evidence type="ECO:0000313" key="2">
    <source>
        <dbReference type="EMBL" id="EGZ18803.1"/>
    </source>
</evidence>
<dbReference type="InParanoid" id="G4ZIZ8"/>
<protein>
    <recommendedName>
        <fullName evidence="1">Reverse transcriptase domain-containing protein</fullName>
    </recommendedName>
</protein>
<feature type="domain" description="Reverse transcriptase" evidence="1">
    <location>
        <begin position="42"/>
        <end position="199"/>
    </location>
</feature>